<evidence type="ECO:0000313" key="2">
    <source>
        <dbReference type="Proteomes" id="UP000631114"/>
    </source>
</evidence>
<accession>A0A835MCT6</accession>
<feature type="non-terminal residue" evidence="1">
    <location>
        <position position="1"/>
    </location>
</feature>
<keyword evidence="2" id="KW-1185">Reference proteome</keyword>
<comment type="caution">
    <text evidence="1">The sequence shown here is derived from an EMBL/GenBank/DDBJ whole genome shotgun (WGS) entry which is preliminary data.</text>
</comment>
<reference evidence="1 2" key="1">
    <citation type="submission" date="2020-10" db="EMBL/GenBank/DDBJ databases">
        <title>The Coptis chinensis genome and diversification of protoberbering-type alkaloids.</title>
        <authorList>
            <person name="Wang B."/>
            <person name="Shu S."/>
            <person name="Song C."/>
            <person name="Liu Y."/>
        </authorList>
    </citation>
    <scope>NUCLEOTIDE SEQUENCE [LARGE SCALE GENOMIC DNA]</scope>
    <source>
        <strain evidence="1">HL-2020</strain>
        <tissue evidence="1">Leaf</tissue>
    </source>
</reference>
<proteinExistence type="predicted"/>
<evidence type="ECO:0000313" key="1">
    <source>
        <dbReference type="EMBL" id="KAF9624922.1"/>
    </source>
</evidence>
<dbReference type="AlphaFoldDB" id="A0A835MCT6"/>
<name>A0A835MCT6_9MAGN</name>
<dbReference type="Proteomes" id="UP000631114">
    <property type="component" value="Unassembled WGS sequence"/>
</dbReference>
<dbReference type="PANTHER" id="PTHR31973:SF187">
    <property type="entry name" value="MUTATOR TRANSPOSASE MUDRA PROTEIN"/>
    <property type="match status" value="1"/>
</dbReference>
<dbReference type="OrthoDB" id="1747431at2759"/>
<organism evidence="1 2">
    <name type="scientific">Coptis chinensis</name>
    <dbReference type="NCBI Taxonomy" id="261450"/>
    <lineage>
        <taxon>Eukaryota</taxon>
        <taxon>Viridiplantae</taxon>
        <taxon>Streptophyta</taxon>
        <taxon>Embryophyta</taxon>
        <taxon>Tracheophyta</taxon>
        <taxon>Spermatophyta</taxon>
        <taxon>Magnoliopsida</taxon>
        <taxon>Ranunculales</taxon>
        <taxon>Ranunculaceae</taxon>
        <taxon>Coptidoideae</taxon>
        <taxon>Coptis</taxon>
    </lineage>
</organism>
<gene>
    <name evidence="1" type="ORF">IFM89_015642</name>
</gene>
<sequence>MDGDLRSLACYCYAMKIATVEIKVCVCMSSMSSCNGASTSSSSGSSSCLIGGEVVGHKPYKSDFWWRNFDGGVGQRFALGAPEFRCKLIEYSIVSGYKYEFIKNDDFRVNTICAYAATHEKFEEHMAEFKEISGDAISNFLNRVPYEYWANAYFYGARYGEMCSSLAECFNSWIDKERHLPITTMLDRIWMKMMKMASARRMECKNWKSFLCPKIEAKLLERTEKARSVTVTKSDDHVFEVDTEKHKHRVDLLRRDCTCNKWGIDGFPCRQAIA</sequence>
<dbReference type="EMBL" id="JADFTS010000001">
    <property type="protein sequence ID" value="KAF9624922.1"/>
    <property type="molecule type" value="Genomic_DNA"/>
</dbReference>
<dbReference type="PROSITE" id="PS51257">
    <property type="entry name" value="PROKAR_LIPOPROTEIN"/>
    <property type="match status" value="1"/>
</dbReference>
<evidence type="ECO:0008006" key="3">
    <source>
        <dbReference type="Google" id="ProtNLM"/>
    </source>
</evidence>
<dbReference type="PANTHER" id="PTHR31973">
    <property type="entry name" value="POLYPROTEIN, PUTATIVE-RELATED"/>
    <property type="match status" value="1"/>
</dbReference>
<protein>
    <recommendedName>
        <fullName evidence="3">SWIM-type domain-containing protein</fullName>
    </recommendedName>
</protein>